<accession>A0A0B5H804</accession>
<evidence type="ECO:0000313" key="13">
    <source>
        <dbReference type="EMBL" id="AJF36665.1"/>
    </source>
</evidence>
<comment type="function">
    <text evidence="12">Core subunit of the mitochondrial membrane respiratory chain NADH dehydrogenase (Complex I) which catalyzes electron transfer from NADH through the respiratory chain, using ubiquinone as an electron acceptor. Essential for the catalytic activity of complex I.</text>
</comment>
<evidence type="ECO:0000256" key="1">
    <source>
        <dbReference type="ARBA" id="ARBA00004141"/>
    </source>
</evidence>
<comment type="subcellular location">
    <subcellularLocation>
        <location evidence="1">Membrane</location>
        <topology evidence="1">Multi-pass membrane protein</topology>
    </subcellularLocation>
    <subcellularLocation>
        <location evidence="12">Mitochondrion membrane</location>
        <topology evidence="12">Multi-pass membrane protein</topology>
    </subcellularLocation>
</comment>
<dbReference type="FunFam" id="1.20.58.1610:FF:000004">
    <property type="entry name" value="NADH-quinone oxidoreductase subunit A"/>
    <property type="match status" value="1"/>
</dbReference>
<dbReference type="AlphaFoldDB" id="A0A0B5H804"/>
<evidence type="ECO:0000256" key="6">
    <source>
        <dbReference type="ARBA" id="ARBA00022967"/>
    </source>
</evidence>
<evidence type="ECO:0000256" key="4">
    <source>
        <dbReference type="ARBA" id="ARBA00022448"/>
    </source>
</evidence>
<dbReference type="InterPro" id="IPR000440">
    <property type="entry name" value="NADH_UbQ/plastoQ_OxRdtase_su3"/>
</dbReference>
<dbReference type="InterPro" id="IPR038430">
    <property type="entry name" value="NDAH_ubi_oxred_su3_sf"/>
</dbReference>
<feature type="transmembrane region" description="Helical" evidence="12">
    <location>
        <begin position="66"/>
        <end position="86"/>
    </location>
</feature>
<proteinExistence type="inferred from homology"/>
<dbReference type="Gene3D" id="1.20.58.1610">
    <property type="entry name" value="NADH:ubiquinone/plastoquinone oxidoreductase, chain 3"/>
    <property type="match status" value="1"/>
</dbReference>
<evidence type="ECO:0000256" key="9">
    <source>
        <dbReference type="ARBA" id="ARBA00023075"/>
    </source>
</evidence>
<evidence type="ECO:0000256" key="12">
    <source>
        <dbReference type="RuleBase" id="RU003640"/>
    </source>
</evidence>
<keyword evidence="8 12" id="KW-0520">NAD</keyword>
<keyword evidence="7 12" id="KW-1133">Transmembrane helix</keyword>
<dbReference type="GO" id="GO:0031966">
    <property type="term" value="C:mitochondrial membrane"/>
    <property type="evidence" value="ECO:0007669"/>
    <property type="project" value="UniProtKB-SubCell"/>
</dbReference>
<dbReference type="EMBL" id="KP165390">
    <property type="protein sequence ID" value="AJF36665.1"/>
    <property type="molecule type" value="Genomic_DNA"/>
</dbReference>
<dbReference type="EC" id="7.1.1.2" evidence="12"/>
<keyword evidence="9 12" id="KW-0830">Ubiquinone</keyword>
<keyword evidence="10 12" id="KW-0472">Membrane</keyword>
<evidence type="ECO:0000256" key="11">
    <source>
        <dbReference type="ARBA" id="ARBA00049551"/>
    </source>
</evidence>
<keyword evidence="12" id="KW-0679">Respiratory chain</keyword>
<name>A0A0B5H804_9EUKA</name>
<organism evidence="13">
    <name type="scientific">Gefionella okellyi</name>
    <dbReference type="NCBI Taxonomy" id="2853422"/>
    <lineage>
        <taxon>Eukaryota</taxon>
        <taxon>Malawimonadida</taxon>
        <taxon>Malawimonadidae</taxon>
        <taxon>Gefionella</taxon>
    </lineage>
</organism>
<dbReference type="GO" id="GO:0016491">
    <property type="term" value="F:oxidoreductase activity"/>
    <property type="evidence" value="ECO:0007669"/>
    <property type="project" value="UniProtKB-KW"/>
</dbReference>
<dbReference type="PANTHER" id="PTHR11058:SF9">
    <property type="entry name" value="NADH-UBIQUINONE OXIDOREDUCTASE CHAIN 3"/>
    <property type="match status" value="1"/>
</dbReference>
<feature type="transmembrane region" description="Helical" evidence="12">
    <location>
        <begin position="98"/>
        <end position="116"/>
    </location>
</feature>
<evidence type="ECO:0000256" key="7">
    <source>
        <dbReference type="ARBA" id="ARBA00022989"/>
    </source>
</evidence>
<keyword evidence="13" id="KW-0560">Oxidoreductase</keyword>
<comment type="similarity">
    <text evidence="2 12">Belongs to the complex I subunit 3 family.</text>
</comment>
<keyword evidence="6 12" id="KW-1278">Translocase</keyword>
<comment type="catalytic activity">
    <reaction evidence="11 12">
        <text>a ubiquinone + NADH + 5 H(+)(in) = a ubiquinol + NAD(+) + 4 H(+)(out)</text>
        <dbReference type="Rhea" id="RHEA:29091"/>
        <dbReference type="Rhea" id="RHEA-COMP:9565"/>
        <dbReference type="Rhea" id="RHEA-COMP:9566"/>
        <dbReference type="ChEBI" id="CHEBI:15378"/>
        <dbReference type="ChEBI" id="CHEBI:16389"/>
        <dbReference type="ChEBI" id="CHEBI:17976"/>
        <dbReference type="ChEBI" id="CHEBI:57540"/>
        <dbReference type="ChEBI" id="CHEBI:57945"/>
        <dbReference type="EC" id="7.1.1.2"/>
    </reaction>
</comment>
<evidence type="ECO:0000256" key="8">
    <source>
        <dbReference type="ARBA" id="ARBA00023027"/>
    </source>
</evidence>
<dbReference type="PANTHER" id="PTHR11058">
    <property type="entry name" value="NADH-UBIQUINONE OXIDOREDUCTASE CHAIN 3"/>
    <property type="match status" value="1"/>
</dbReference>
<dbReference type="Pfam" id="PF00507">
    <property type="entry name" value="Oxidored_q4"/>
    <property type="match status" value="1"/>
</dbReference>
<sequence length="126" mass="15149">MFRYNIEYIINHYSKILLFLGFTIILSVVILLLSYLLIKQKYDNEKLSVYECGFTPFEDSRTQFDIKFYLVSILFIIFDLEVSFLFPLISAMNGEDRLCYWIIIYFLIILTVGFIYEWMKGALDWQ</sequence>
<protein>
    <recommendedName>
        <fullName evidence="3 12">NADH-ubiquinone oxidoreductase chain 3</fullName>
        <ecNumber evidence="12">7.1.1.2</ecNumber>
    </recommendedName>
</protein>
<evidence type="ECO:0000256" key="3">
    <source>
        <dbReference type="ARBA" id="ARBA00021007"/>
    </source>
</evidence>
<keyword evidence="12" id="KW-0249">Electron transport</keyword>
<evidence type="ECO:0000256" key="2">
    <source>
        <dbReference type="ARBA" id="ARBA00008472"/>
    </source>
</evidence>
<keyword evidence="12 13" id="KW-0496">Mitochondrion</keyword>
<keyword evidence="4 12" id="KW-0813">Transport</keyword>
<evidence type="ECO:0000256" key="5">
    <source>
        <dbReference type="ARBA" id="ARBA00022692"/>
    </source>
</evidence>
<feature type="transmembrane region" description="Helical" evidence="12">
    <location>
        <begin position="16"/>
        <end position="38"/>
    </location>
</feature>
<gene>
    <name evidence="13" type="primary">nad3</name>
</gene>
<geneLocation type="mitochondrion" evidence="13"/>
<evidence type="ECO:0000256" key="10">
    <source>
        <dbReference type="ARBA" id="ARBA00023136"/>
    </source>
</evidence>
<keyword evidence="5 12" id="KW-0812">Transmembrane</keyword>
<dbReference type="GO" id="GO:0030964">
    <property type="term" value="C:NADH dehydrogenase complex"/>
    <property type="evidence" value="ECO:0007669"/>
    <property type="project" value="TreeGrafter"/>
</dbReference>
<dbReference type="GO" id="GO:0008137">
    <property type="term" value="F:NADH dehydrogenase (ubiquinone) activity"/>
    <property type="evidence" value="ECO:0007669"/>
    <property type="project" value="UniProtKB-UniRule"/>
</dbReference>
<reference evidence="13" key="1">
    <citation type="submission" date="2014-11" db="EMBL/GenBank/DDBJ databases">
        <authorList>
            <person name="Lang B.F."/>
        </authorList>
    </citation>
    <scope>NUCLEOTIDE SEQUENCE</scope>
    <source>
        <strain evidence="13">249</strain>
    </source>
</reference>